<gene>
    <name evidence="1" type="ORF">SADUNF_Sadunf05G0195500</name>
</gene>
<accession>A0A835MZV7</accession>
<evidence type="ECO:0000313" key="2">
    <source>
        <dbReference type="Proteomes" id="UP000657918"/>
    </source>
</evidence>
<protein>
    <submittedName>
        <fullName evidence="1">Uncharacterized protein</fullName>
    </submittedName>
</protein>
<dbReference type="EMBL" id="JADGMS010000005">
    <property type="protein sequence ID" value="KAF9683270.1"/>
    <property type="molecule type" value="Genomic_DNA"/>
</dbReference>
<sequence length="101" mass="11579">MALFYKVQRIFPHEFARILIMVDSNSMVLETSFQSIRKMLDFVVSFPVVVSTEIPGDHSKHELVPLLCTDKNNSAVHGRMHDVLDNAVVTTWGYHCDVFKQ</sequence>
<dbReference type="AlphaFoldDB" id="A0A835MZV7"/>
<proteinExistence type="predicted"/>
<reference evidence="1 2" key="1">
    <citation type="submission" date="2020-10" db="EMBL/GenBank/DDBJ databases">
        <title>Plant Genome Project.</title>
        <authorList>
            <person name="Zhang R.-G."/>
        </authorList>
    </citation>
    <scope>NUCLEOTIDE SEQUENCE [LARGE SCALE GENOMIC DNA]</scope>
    <source>
        <strain evidence="1">FAFU-HL-1</strain>
        <tissue evidence="1">Leaf</tissue>
    </source>
</reference>
<evidence type="ECO:0000313" key="1">
    <source>
        <dbReference type="EMBL" id="KAF9683270.1"/>
    </source>
</evidence>
<keyword evidence="2" id="KW-1185">Reference proteome</keyword>
<dbReference type="Proteomes" id="UP000657918">
    <property type="component" value="Unassembled WGS sequence"/>
</dbReference>
<comment type="caution">
    <text evidence="1">The sequence shown here is derived from an EMBL/GenBank/DDBJ whole genome shotgun (WGS) entry which is preliminary data.</text>
</comment>
<name>A0A835MZV7_9ROSI</name>
<organism evidence="1 2">
    <name type="scientific">Salix dunnii</name>
    <dbReference type="NCBI Taxonomy" id="1413687"/>
    <lineage>
        <taxon>Eukaryota</taxon>
        <taxon>Viridiplantae</taxon>
        <taxon>Streptophyta</taxon>
        <taxon>Embryophyta</taxon>
        <taxon>Tracheophyta</taxon>
        <taxon>Spermatophyta</taxon>
        <taxon>Magnoliopsida</taxon>
        <taxon>eudicotyledons</taxon>
        <taxon>Gunneridae</taxon>
        <taxon>Pentapetalae</taxon>
        <taxon>rosids</taxon>
        <taxon>fabids</taxon>
        <taxon>Malpighiales</taxon>
        <taxon>Salicaceae</taxon>
        <taxon>Saliceae</taxon>
        <taxon>Salix</taxon>
    </lineage>
</organism>